<evidence type="ECO:0000313" key="2">
    <source>
        <dbReference type="Proteomes" id="UP000676325"/>
    </source>
</evidence>
<dbReference type="Proteomes" id="UP000676325">
    <property type="component" value="Unassembled WGS sequence"/>
</dbReference>
<sequence>MAKKGSSRLRTTVRDMVLSMVLIVLPILAVFWLMPSNHAASPVAAVSDGDYQAMLASARGGSLPFTVLGPTGLPSGWELTSDNFQPPGETAALWHLGYQTPSGKYAVYEQSTETFGQFLVAASSNAAKSGSVQVAGADWTEYTGTEPAAYRTLLARKSADGRSIEVVAGSGPLSELETLAASLRG</sequence>
<dbReference type="InterPro" id="IPR025339">
    <property type="entry name" value="DUF4245"/>
</dbReference>
<dbReference type="EMBL" id="JAGSOH010000120">
    <property type="protein sequence ID" value="MBR7830217.1"/>
    <property type="molecule type" value="Genomic_DNA"/>
</dbReference>
<dbReference type="AlphaFoldDB" id="A0A941ILP3"/>
<dbReference type="Pfam" id="PF14030">
    <property type="entry name" value="DUF4245"/>
    <property type="match status" value="1"/>
</dbReference>
<gene>
    <name evidence="1" type="ORF">KDK95_28195</name>
</gene>
<comment type="caution">
    <text evidence="1">The sequence shown here is derived from an EMBL/GenBank/DDBJ whole genome shotgun (WGS) entry which is preliminary data.</text>
</comment>
<accession>A0A941ILP3</accession>
<keyword evidence="2" id="KW-1185">Reference proteome</keyword>
<organism evidence="1 2">
    <name type="scientific">Actinospica acidithermotolerans</name>
    <dbReference type="NCBI Taxonomy" id="2828514"/>
    <lineage>
        <taxon>Bacteria</taxon>
        <taxon>Bacillati</taxon>
        <taxon>Actinomycetota</taxon>
        <taxon>Actinomycetes</taxon>
        <taxon>Catenulisporales</taxon>
        <taxon>Actinospicaceae</taxon>
        <taxon>Actinospica</taxon>
    </lineage>
</organism>
<reference evidence="1" key="1">
    <citation type="submission" date="2021-04" db="EMBL/GenBank/DDBJ databases">
        <title>Genome based classification of Actinospica acidithermotolerans sp. nov., an actinobacterium isolated from an Indonesian hot spring.</title>
        <authorList>
            <person name="Kusuma A.B."/>
            <person name="Putra K.E."/>
            <person name="Nafisah S."/>
            <person name="Loh J."/>
            <person name="Nouioui I."/>
            <person name="Goodfellow M."/>
        </authorList>
    </citation>
    <scope>NUCLEOTIDE SEQUENCE</scope>
    <source>
        <strain evidence="1">MGRD01-02</strain>
    </source>
</reference>
<dbReference type="RefSeq" id="WP_212521345.1">
    <property type="nucleotide sequence ID" value="NZ_JAGSOH010000120.1"/>
</dbReference>
<protein>
    <submittedName>
        <fullName evidence="1">DUF4245 domain-containing protein</fullName>
    </submittedName>
</protein>
<name>A0A941ILP3_9ACTN</name>
<evidence type="ECO:0000313" key="1">
    <source>
        <dbReference type="EMBL" id="MBR7830217.1"/>
    </source>
</evidence>
<proteinExistence type="predicted"/>